<accession>A0AAU9IX10</accession>
<dbReference type="AlphaFoldDB" id="A0AAU9IX10"/>
<organism evidence="2 3">
    <name type="scientific">Blepharisma stoltei</name>
    <dbReference type="NCBI Taxonomy" id="1481888"/>
    <lineage>
        <taxon>Eukaryota</taxon>
        <taxon>Sar</taxon>
        <taxon>Alveolata</taxon>
        <taxon>Ciliophora</taxon>
        <taxon>Postciliodesmatophora</taxon>
        <taxon>Heterotrichea</taxon>
        <taxon>Heterotrichida</taxon>
        <taxon>Blepharismidae</taxon>
        <taxon>Blepharisma</taxon>
    </lineage>
</organism>
<feature type="compositionally biased region" description="Polar residues" evidence="1">
    <location>
        <begin position="45"/>
        <end position="59"/>
    </location>
</feature>
<feature type="region of interest" description="Disordered" evidence="1">
    <location>
        <begin position="45"/>
        <end position="75"/>
    </location>
</feature>
<protein>
    <submittedName>
        <fullName evidence="2">Uncharacterized protein</fullName>
    </submittedName>
</protein>
<dbReference type="EMBL" id="CAJZBQ010000009">
    <property type="protein sequence ID" value="CAG9312833.1"/>
    <property type="molecule type" value="Genomic_DNA"/>
</dbReference>
<evidence type="ECO:0000313" key="3">
    <source>
        <dbReference type="Proteomes" id="UP001162131"/>
    </source>
</evidence>
<dbReference type="Proteomes" id="UP001162131">
    <property type="component" value="Unassembled WGS sequence"/>
</dbReference>
<proteinExistence type="predicted"/>
<evidence type="ECO:0000256" key="1">
    <source>
        <dbReference type="SAM" id="MobiDB-lite"/>
    </source>
</evidence>
<keyword evidence="3" id="KW-1185">Reference proteome</keyword>
<name>A0AAU9IX10_9CILI</name>
<reference evidence="2" key="1">
    <citation type="submission" date="2021-09" db="EMBL/GenBank/DDBJ databases">
        <authorList>
            <consortium name="AG Swart"/>
            <person name="Singh M."/>
            <person name="Singh A."/>
            <person name="Seah K."/>
            <person name="Emmerich C."/>
        </authorList>
    </citation>
    <scope>NUCLEOTIDE SEQUENCE</scope>
    <source>
        <strain evidence="2">ATCC30299</strain>
    </source>
</reference>
<evidence type="ECO:0000313" key="2">
    <source>
        <dbReference type="EMBL" id="CAG9312833.1"/>
    </source>
</evidence>
<gene>
    <name evidence="2" type="ORF">BSTOLATCC_MIC7625</name>
</gene>
<sequence length="75" mass="8764">MPPACYPWAGDGVLWRIFDQRPDCMDEPCWSSSLCRFETTEATMKQSMRESLQQEASSNPRREEKKPRAALNPWK</sequence>
<comment type="caution">
    <text evidence="2">The sequence shown here is derived from an EMBL/GenBank/DDBJ whole genome shotgun (WGS) entry which is preliminary data.</text>
</comment>